<keyword evidence="3" id="KW-1185">Reference proteome</keyword>
<organism evidence="2 3">
    <name type="scientific">Mycena alexandri</name>
    <dbReference type="NCBI Taxonomy" id="1745969"/>
    <lineage>
        <taxon>Eukaryota</taxon>
        <taxon>Fungi</taxon>
        <taxon>Dikarya</taxon>
        <taxon>Basidiomycota</taxon>
        <taxon>Agaricomycotina</taxon>
        <taxon>Agaricomycetes</taxon>
        <taxon>Agaricomycetidae</taxon>
        <taxon>Agaricales</taxon>
        <taxon>Marasmiineae</taxon>
        <taxon>Mycenaceae</taxon>
        <taxon>Mycena</taxon>
    </lineage>
</organism>
<gene>
    <name evidence="2" type="ORF">C8F04DRAFT_1199243</name>
</gene>
<evidence type="ECO:0000256" key="1">
    <source>
        <dbReference type="SAM" id="MobiDB-lite"/>
    </source>
</evidence>
<dbReference type="AlphaFoldDB" id="A0AAD6RZS6"/>
<feature type="region of interest" description="Disordered" evidence="1">
    <location>
        <begin position="15"/>
        <end position="37"/>
    </location>
</feature>
<comment type="caution">
    <text evidence="2">The sequence shown here is derived from an EMBL/GenBank/DDBJ whole genome shotgun (WGS) entry which is preliminary data.</text>
</comment>
<feature type="compositionally biased region" description="Basic and acidic residues" evidence="1">
    <location>
        <begin position="22"/>
        <end position="37"/>
    </location>
</feature>
<evidence type="ECO:0000313" key="3">
    <source>
        <dbReference type="Proteomes" id="UP001218188"/>
    </source>
</evidence>
<sequence>MYGAHVEHFVHRTQGVNPGARTSKDGCHKERPGTIDGQTDKEETVAVDSGVMVAADLSIERAIVQNLHPFLNVSGLSWRIVRHGDQRQRDLGKQTRVVMPRGIHSNFTRVLLHHISGITTTRRLGRINKGQRRHTSSYLNIYSVRLQRNGHSSSSTFEPLEAISLGGTTSTLCGPRWLCVCCEPLGIMEERKLVHVPVGTKKKSDHVLKSNIARGDHNFFESRRRVWKFWKWNNYQDSAAEVRIG</sequence>
<protein>
    <submittedName>
        <fullName evidence="2">Uncharacterized protein</fullName>
    </submittedName>
</protein>
<proteinExistence type="predicted"/>
<dbReference type="EMBL" id="JARJCM010000351">
    <property type="protein sequence ID" value="KAJ7018179.1"/>
    <property type="molecule type" value="Genomic_DNA"/>
</dbReference>
<name>A0AAD6RZS6_9AGAR</name>
<evidence type="ECO:0000313" key="2">
    <source>
        <dbReference type="EMBL" id="KAJ7018179.1"/>
    </source>
</evidence>
<accession>A0AAD6RZS6</accession>
<dbReference type="Proteomes" id="UP001218188">
    <property type="component" value="Unassembled WGS sequence"/>
</dbReference>
<reference evidence="2" key="1">
    <citation type="submission" date="2023-03" db="EMBL/GenBank/DDBJ databases">
        <title>Massive genome expansion in bonnet fungi (Mycena s.s.) driven by repeated elements and novel gene families across ecological guilds.</title>
        <authorList>
            <consortium name="Lawrence Berkeley National Laboratory"/>
            <person name="Harder C.B."/>
            <person name="Miyauchi S."/>
            <person name="Viragh M."/>
            <person name="Kuo A."/>
            <person name="Thoen E."/>
            <person name="Andreopoulos B."/>
            <person name="Lu D."/>
            <person name="Skrede I."/>
            <person name="Drula E."/>
            <person name="Henrissat B."/>
            <person name="Morin E."/>
            <person name="Kohler A."/>
            <person name="Barry K."/>
            <person name="LaButti K."/>
            <person name="Morin E."/>
            <person name="Salamov A."/>
            <person name="Lipzen A."/>
            <person name="Mereny Z."/>
            <person name="Hegedus B."/>
            <person name="Baldrian P."/>
            <person name="Stursova M."/>
            <person name="Weitz H."/>
            <person name="Taylor A."/>
            <person name="Grigoriev I.V."/>
            <person name="Nagy L.G."/>
            <person name="Martin F."/>
            <person name="Kauserud H."/>
        </authorList>
    </citation>
    <scope>NUCLEOTIDE SEQUENCE</scope>
    <source>
        <strain evidence="2">CBHHK200</strain>
    </source>
</reference>